<dbReference type="HOGENOM" id="CLU_023087_2_1_6"/>
<dbReference type="eggNOG" id="COG0765">
    <property type="taxonomic scope" value="Bacteria"/>
</dbReference>
<dbReference type="eggNOG" id="COG1126">
    <property type="taxonomic scope" value="Bacteria"/>
</dbReference>
<evidence type="ECO:0000256" key="3">
    <source>
        <dbReference type="ARBA" id="ARBA00006526"/>
    </source>
</evidence>
<dbReference type="EMBL" id="AP012032">
    <property type="protein sequence ID" value="BAK10265.1"/>
    <property type="molecule type" value="Genomic_DNA"/>
</dbReference>
<dbReference type="InterPro" id="IPR035906">
    <property type="entry name" value="MetI-like_sf"/>
</dbReference>
<dbReference type="KEGG" id="paj:PAJ_0185"/>
<proteinExistence type="inferred from homology"/>
<evidence type="ECO:0000256" key="1">
    <source>
        <dbReference type="ARBA" id="ARBA00004417"/>
    </source>
</evidence>
<dbReference type="GO" id="GO:0022857">
    <property type="term" value="F:transmembrane transporter activity"/>
    <property type="evidence" value="ECO:0007669"/>
    <property type="project" value="InterPro"/>
</dbReference>
<keyword evidence="8 14" id="KW-0812">Transmembrane</keyword>
<evidence type="ECO:0000256" key="9">
    <source>
        <dbReference type="ARBA" id="ARBA00022741"/>
    </source>
</evidence>
<dbReference type="InterPro" id="IPR003593">
    <property type="entry name" value="AAA+_ATPase"/>
</dbReference>
<comment type="similarity">
    <text evidence="3">Belongs to the ABC transporter superfamily. Drug exporter-2 (TC 3.A.1.117) family.</text>
</comment>
<dbReference type="PROSITE" id="PS50928">
    <property type="entry name" value="ABC_TM1"/>
    <property type="match status" value="1"/>
</dbReference>
<reference evidence="18" key="1">
    <citation type="journal article" date="2012" name="Appl. Microbiol. Biotechnol.">
        <title>The complete genome sequence of Pantoea ananatis AJ13355, an organism with great biotechnological potential.</title>
        <authorList>
            <person name="Hara Y."/>
            <person name="Kadotani N."/>
            <person name="Izui H."/>
            <person name="Katashkina J.I."/>
            <person name="Kuvaeva T.M."/>
            <person name="Andreeva I.G."/>
            <person name="Golubeva L.I."/>
            <person name="Malko D.B."/>
            <person name="Makeev V.J."/>
            <person name="Mashko S.V."/>
            <person name="Kozlov Y.I."/>
        </authorList>
    </citation>
    <scope>NUCLEOTIDE SEQUENCE [LARGE SCALE GENOMIC DNA]</scope>
    <source>
        <strain evidence="18">AJ13355</strain>
    </source>
</reference>
<keyword evidence="13 14" id="KW-0472">Membrane</keyword>
<evidence type="ECO:0000256" key="7">
    <source>
        <dbReference type="ARBA" id="ARBA00022519"/>
    </source>
</evidence>
<dbReference type="Gene3D" id="1.10.3720.10">
    <property type="entry name" value="MetI-like"/>
    <property type="match status" value="1"/>
</dbReference>
<evidence type="ECO:0000256" key="14">
    <source>
        <dbReference type="RuleBase" id="RU363032"/>
    </source>
</evidence>
<dbReference type="AlphaFoldDB" id="A0A0H3L0L6"/>
<evidence type="ECO:0000256" key="10">
    <source>
        <dbReference type="ARBA" id="ARBA00022840"/>
    </source>
</evidence>
<keyword evidence="12 14" id="KW-1133">Transmembrane helix</keyword>
<name>A0A0H3L0L6_PANAA</name>
<dbReference type="SMART" id="SM00382">
    <property type="entry name" value="AAA"/>
    <property type="match status" value="1"/>
</dbReference>
<evidence type="ECO:0000256" key="4">
    <source>
        <dbReference type="ARBA" id="ARBA00010072"/>
    </source>
</evidence>
<dbReference type="PATRIC" id="fig|932677.3.peg.194"/>
<dbReference type="NCBIfam" id="TIGR01726">
    <property type="entry name" value="HEQRo_perm_3TM"/>
    <property type="match status" value="1"/>
</dbReference>
<keyword evidence="11" id="KW-0029">Amino-acid transport</keyword>
<feature type="transmembrane region" description="Helical" evidence="14">
    <location>
        <begin position="202"/>
        <end position="225"/>
    </location>
</feature>
<feature type="domain" description="ABC transporter" evidence="15">
    <location>
        <begin position="270"/>
        <end position="514"/>
    </location>
</feature>
<evidence type="ECO:0000313" key="18">
    <source>
        <dbReference type="Proteomes" id="UP000006690"/>
    </source>
</evidence>
<dbReference type="SUPFAM" id="SSF52540">
    <property type="entry name" value="P-loop containing nucleoside triphosphate hydrolases"/>
    <property type="match status" value="1"/>
</dbReference>
<keyword evidence="7" id="KW-0997">Cell inner membrane</keyword>
<keyword evidence="9" id="KW-0547">Nucleotide-binding</keyword>
<evidence type="ECO:0000256" key="8">
    <source>
        <dbReference type="ARBA" id="ARBA00022692"/>
    </source>
</evidence>
<dbReference type="PANTHER" id="PTHR43166:SF9">
    <property type="entry name" value="GLUTAMATE_ASPARTATE IMPORT ATP-BINDING PROTEIN GLTL"/>
    <property type="match status" value="1"/>
</dbReference>
<evidence type="ECO:0000256" key="2">
    <source>
        <dbReference type="ARBA" id="ARBA00004429"/>
    </source>
</evidence>
<protein>
    <submittedName>
        <fullName evidence="17">Glutamine transport ATP-binding protein GlnQ GlnQ</fullName>
    </submittedName>
</protein>
<dbReference type="InterPro" id="IPR027417">
    <property type="entry name" value="P-loop_NTPase"/>
</dbReference>
<comment type="similarity">
    <text evidence="4">Belongs to the binding-protein-dependent transport system permease family. HisMQ subfamily.</text>
</comment>
<keyword evidence="6" id="KW-1003">Cell membrane</keyword>
<evidence type="ECO:0000256" key="11">
    <source>
        <dbReference type="ARBA" id="ARBA00022970"/>
    </source>
</evidence>
<dbReference type="InterPro" id="IPR003439">
    <property type="entry name" value="ABC_transporter-like_ATP-bd"/>
</dbReference>
<gene>
    <name evidence="17" type="primary">glnQ</name>
    <name evidence="17" type="ordered locus">PAJ_0185</name>
</gene>
<dbReference type="Proteomes" id="UP000006690">
    <property type="component" value="Chromosome"/>
</dbReference>
<dbReference type="InterPro" id="IPR017871">
    <property type="entry name" value="ABC_transporter-like_CS"/>
</dbReference>
<organism evidence="17 18">
    <name type="scientific">Pantoea ananatis (strain AJ13355)</name>
    <dbReference type="NCBI Taxonomy" id="932677"/>
    <lineage>
        <taxon>Bacteria</taxon>
        <taxon>Pseudomonadati</taxon>
        <taxon>Pseudomonadota</taxon>
        <taxon>Gammaproteobacteria</taxon>
        <taxon>Enterobacterales</taxon>
        <taxon>Erwiniaceae</taxon>
        <taxon>Pantoea</taxon>
    </lineage>
</organism>
<dbReference type="GO" id="GO:0006865">
    <property type="term" value="P:amino acid transport"/>
    <property type="evidence" value="ECO:0007669"/>
    <property type="project" value="UniProtKB-KW"/>
</dbReference>
<dbReference type="Gene3D" id="3.40.50.300">
    <property type="entry name" value="P-loop containing nucleotide triphosphate hydrolases"/>
    <property type="match status" value="1"/>
</dbReference>
<dbReference type="CDD" id="cd06261">
    <property type="entry name" value="TM_PBP2"/>
    <property type="match status" value="1"/>
</dbReference>
<dbReference type="InterPro" id="IPR010065">
    <property type="entry name" value="AA_ABC_transptr_permease_3TM"/>
</dbReference>
<evidence type="ECO:0000313" key="17">
    <source>
        <dbReference type="EMBL" id="BAK10265.1"/>
    </source>
</evidence>
<evidence type="ECO:0000256" key="6">
    <source>
        <dbReference type="ARBA" id="ARBA00022475"/>
    </source>
</evidence>
<dbReference type="PANTHER" id="PTHR43166">
    <property type="entry name" value="AMINO ACID IMPORT ATP-BINDING PROTEIN"/>
    <property type="match status" value="1"/>
</dbReference>
<feature type="transmembrane region" description="Helical" evidence="14">
    <location>
        <begin position="29"/>
        <end position="57"/>
    </location>
</feature>
<dbReference type="SUPFAM" id="SSF161098">
    <property type="entry name" value="MetI-like"/>
    <property type="match status" value="1"/>
</dbReference>
<feature type="transmembrane region" description="Helical" evidence="14">
    <location>
        <begin position="69"/>
        <end position="89"/>
    </location>
</feature>
<keyword evidence="10 17" id="KW-0067">ATP-binding</keyword>
<dbReference type="Pfam" id="PF00005">
    <property type="entry name" value="ABC_tran"/>
    <property type="match status" value="1"/>
</dbReference>
<evidence type="ECO:0000256" key="5">
    <source>
        <dbReference type="ARBA" id="ARBA00022448"/>
    </source>
</evidence>
<dbReference type="PROSITE" id="PS50893">
    <property type="entry name" value="ABC_TRANSPORTER_2"/>
    <property type="match status" value="1"/>
</dbReference>
<dbReference type="Pfam" id="PF00528">
    <property type="entry name" value="BPD_transp_1"/>
    <property type="match status" value="1"/>
</dbReference>
<dbReference type="GO" id="GO:0016887">
    <property type="term" value="F:ATP hydrolysis activity"/>
    <property type="evidence" value="ECO:0007669"/>
    <property type="project" value="InterPro"/>
</dbReference>
<sequence>MTNPLLFNVSKPMTFNWNYMFSLFSDANFWLATWTVIKLSLLTWGMSIIAGFILALAKQSRHPLLTLPARFYIWLFRSLPLLVLLIFVYNLPQAVPATSAILSDPFWAGFIALTICESAYIAEIHRGGLLSIPRGQSEAARALGLRYAGIQWRIIIPQALRVALPALANEYIAIVKLTSLVSVISLTEILMVGQRLYSQNFLVMETMAAVAFYYVLIVTVFDFLLKQLERYLDVTQRQPSGKPDAQLFDLAQRAAVSPVRQAVHDSGPALQALRLHKAYNNVEVLGAVNLQIHAGEVVSVIGPSGSGKTTLIRLLNGLEQIDNGEIRINGKPFIHLRQQGEQRKPRFIEHTEHRLNIGMVFQSFNLFSHLNVMDNLMLAPRYHKLAPTQALKQQAAALLFKVGMLEHAWKYPHQLSGGQQQRVAIARALMMRPQIMLFDEPTSALDPEKVNEVLQVIEALASEGITMVIVTHEMNFAFKVSDRIVFMEKGRVVCDDAPQALRDGQHPRVEAFLKDVSLA</sequence>
<dbReference type="PROSITE" id="PS00211">
    <property type="entry name" value="ABC_TRANSPORTER_1"/>
    <property type="match status" value="1"/>
</dbReference>
<dbReference type="InterPro" id="IPR050086">
    <property type="entry name" value="MetN_ABC_transporter-like"/>
</dbReference>
<evidence type="ECO:0000256" key="13">
    <source>
        <dbReference type="ARBA" id="ARBA00023136"/>
    </source>
</evidence>
<accession>A0A0H3L0L6</accession>
<dbReference type="GO" id="GO:0005524">
    <property type="term" value="F:ATP binding"/>
    <property type="evidence" value="ECO:0007669"/>
    <property type="project" value="UniProtKB-KW"/>
</dbReference>
<keyword evidence="5 14" id="KW-0813">Transport</keyword>
<evidence type="ECO:0000259" key="16">
    <source>
        <dbReference type="PROSITE" id="PS50928"/>
    </source>
</evidence>
<dbReference type="InterPro" id="IPR000515">
    <property type="entry name" value="MetI-like"/>
</dbReference>
<comment type="subcellular location">
    <subcellularLocation>
        <location evidence="2">Cell inner membrane</location>
        <topology evidence="2">Multi-pass membrane protein</topology>
    </subcellularLocation>
    <subcellularLocation>
        <location evidence="1">Cell inner membrane</location>
        <topology evidence="1">Peripheral membrane protein</topology>
    </subcellularLocation>
    <subcellularLocation>
        <location evidence="14">Cell membrane</location>
        <topology evidence="14">Multi-pass membrane protein</topology>
    </subcellularLocation>
</comment>
<evidence type="ECO:0000259" key="15">
    <source>
        <dbReference type="PROSITE" id="PS50893"/>
    </source>
</evidence>
<evidence type="ECO:0000256" key="12">
    <source>
        <dbReference type="ARBA" id="ARBA00022989"/>
    </source>
</evidence>
<dbReference type="GO" id="GO:0043190">
    <property type="term" value="C:ATP-binding cassette (ABC) transporter complex"/>
    <property type="evidence" value="ECO:0007669"/>
    <property type="project" value="InterPro"/>
</dbReference>
<feature type="domain" description="ABC transmembrane type-1" evidence="16">
    <location>
        <begin position="33"/>
        <end position="225"/>
    </location>
</feature>